<keyword evidence="2" id="KW-0732">Signal</keyword>
<proteinExistence type="predicted"/>
<feature type="chain" id="PRO_5001771728" evidence="2">
    <location>
        <begin position="22"/>
        <end position="624"/>
    </location>
</feature>
<protein>
    <submittedName>
        <fullName evidence="3">Uncharacterized protein</fullName>
    </submittedName>
</protein>
<feature type="compositionally biased region" description="Polar residues" evidence="1">
    <location>
        <begin position="165"/>
        <end position="176"/>
    </location>
</feature>
<feature type="compositionally biased region" description="Polar residues" evidence="1">
    <location>
        <begin position="279"/>
        <end position="298"/>
    </location>
</feature>
<feature type="compositionally biased region" description="Basic and acidic residues" evidence="1">
    <location>
        <begin position="508"/>
        <end position="519"/>
    </location>
</feature>
<organism evidence="3 4">
    <name type="scientific">Stachybotrys chartarum (strain CBS 109288 / IBT 7711)</name>
    <name type="common">Toxic black mold</name>
    <name type="synonym">Stilbospora chartarum</name>
    <dbReference type="NCBI Taxonomy" id="1280523"/>
    <lineage>
        <taxon>Eukaryota</taxon>
        <taxon>Fungi</taxon>
        <taxon>Dikarya</taxon>
        <taxon>Ascomycota</taxon>
        <taxon>Pezizomycotina</taxon>
        <taxon>Sordariomycetes</taxon>
        <taxon>Hypocreomycetidae</taxon>
        <taxon>Hypocreales</taxon>
        <taxon>Stachybotryaceae</taxon>
        <taxon>Stachybotrys</taxon>
    </lineage>
</organism>
<dbReference type="AlphaFoldDB" id="A0A084B6E1"/>
<evidence type="ECO:0000256" key="1">
    <source>
        <dbReference type="SAM" id="MobiDB-lite"/>
    </source>
</evidence>
<feature type="compositionally biased region" description="Polar residues" evidence="1">
    <location>
        <begin position="547"/>
        <end position="560"/>
    </location>
</feature>
<gene>
    <name evidence="3" type="ORF">S7711_04870</name>
</gene>
<feature type="compositionally biased region" description="Basic and acidic residues" evidence="1">
    <location>
        <begin position="299"/>
        <end position="311"/>
    </location>
</feature>
<feature type="compositionally biased region" description="Low complexity" evidence="1">
    <location>
        <begin position="572"/>
        <end position="583"/>
    </location>
</feature>
<dbReference type="OrthoDB" id="5101370at2759"/>
<keyword evidence="4" id="KW-1185">Reference proteome</keyword>
<dbReference type="HOGENOM" id="CLU_438165_0_0_1"/>
<dbReference type="Proteomes" id="UP000028045">
    <property type="component" value="Unassembled WGS sequence"/>
</dbReference>
<evidence type="ECO:0000313" key="4">
    <source>
        <dbReference type="Proteomes" id="UP000028045"/>
    </source>
</evidence>
<feature type="compositionally biased region" description="Basic and acidic residues" evidence="1">
    <location>
        <begin position="254"/>
        <end position="278"/>
    </location>
</feature>
<feature type="compositionally biased region" description="Basic and acidic residues" evidence="1">
    <location>
        <begin position="456"/>
        <end position="472"/>
    </location>
</feature>
<feature type="compositionally biased region" description="Polar residues" evidence="1">
    <location>
        <begin position="520"/>
        <end position="537"/>
    </location>
</feature>
<feature type="compositionally biased region" description="Polar residues" evidence="1">
    <location>
        <begin position="312"/>
        <end position="332"/>
    </location>
</feature>
<reference evidence="3 4" key="1">
    <citation type="journal article" date="2014" name="BMC Genomics">
        <title>Comparative genome sequencing reveals chemotype-specific gene clusters in the toxigenic black mold Stachybotrys.</title>
        <authorList>
            <person name="Semeiks J."/>
            <person name="Borek D."/>
            <person name="Otwinowski Z."/>
            <person name="Grishin N.V."/>
        </authorList>
    </citation>
    <scope>NUCLEOTIDE SEQUENCE [LARGE SCALE GENOMIC DNA]</scope>
    <source>
        <strain evidence="4">CBS 109288 / IBT 7711</strain>
    </source>
</reference>
<evidence type="ECO:0000256" key="2">
    <source>
        <dbReference type="SAM" id="SignalP"/>
    </source>
</evidence>
<feature type="signal peptide" evidence="2">
    <location>
        <begin position="1"/>
        <end position="21"/>
    </location>
</feature>
<accession>A0A084B6E1</accession>
<feature type="compositionally biased region" description="Polar residues" evidence="1">
    <location>
        <begin position="485"/>
        <end position="495"/>
    </location>
</feature>
<name>A0A084B6E1_STACB</name>
<feature type="region of interest" description="Disordered" evidence="1">
    <location>
        <begin position="124"/>
        <end position="600"/>
    </location>
</feature>
<feature type="compositionally biased region" description="Basic and acidic residues" evidence="1">
    <location>
        <begin position="432"/>
        <end position="445"/>
    </location>
</feature>
<evidence type="ECO:0000313" key="3">
    <source>
        <dbReference type="EMBL" id="KEY73120.1"/>
    </source>
</evidence>
<dbReference type="EMBL" id="KL647913">
    <property type="protein sequence ID" value="KEY73120.1"/>
    <property type="molecule type" value="Genomic_DNA"/>
</dbReference>
<feature type="compositionally biased region" description="Polar residues" evidence="1">
    <location>
        <begin position="387"/>
        <end position="400"/>
    </location>
</feature>
<feature type="compositionally biased region" description="Basic and acidic residues" evidence="1">
    <location>
        <begin position="214"/>
        <end position="244"/>
    </location>
</feature>
<feature type="compositionally biased region" description="Low complexity" evidence="1">
    <location>
        <begin position="375"/>
        <end position="385"/>
    </location>
</feature>
<feature type="compositionally biased region" description="Low complexity" evidence="1">
    <location>
        <begin position="446"/>
        <end position="455"/>
    </location>
</feature>
<sequence length="624" mass="64254">MHKLITLVLPLLLSSGLTVSAHEPPCLTSTRTRTLPTASLTTLGTTTVWTGQPITEGHRTTTVYTTEYEEFCSTGLRMHTYTLTEYCPPQPDCPCRSGIPKDFYTTVTVCNNCGKAPITATLTLPHPTPVPTHAHGDHGSNVHANNGHENNDHGNDGHIIGYQNVDHSNNDHGSNSHGDKGHDNSNHGSNIHSIDGHNHGDHGNNVQGSSGHGADNHAQDGHAEKYHDNDETSSDHGHGDHADGSGHANNGDQTRNKGDAGHDDNANNEHGSNGHENGDSASASHENSGYDQNNNTHDYSGDKHAIDHTNSDHVNNGYTNDKSVSNEQDSGNGSNGHECATCKAAAHDTPNIKVPNPSAPGGQSCGKDGDGPCPDSDAGAFADSDSTQHSGSAGINNPNASPHGGDGSQNTAGFASSSASSPGQDTHGSFEGGHDKAAEGSHFDTSDSTNNNSGSHDTDSSPHKDAQSDKTADAGSSPAKDAHTSDASNSSSDQGAHSDETGATDGSSAKDAHSDKTDGSNDNPLNDSHPNKTSNGTAVPEDKSPYSHVTNVFETSSPSGQPDCPGCLSRGAPSHPHASPVPHTDGVPPNPSEPAHVPASAGTRIFGSSILALCAAAAALSLVF</sequence>